<name>A0A7D9HWZ0_PARCT</name>
<dbReference type="PANTHER" id="PTHR38753:SF1">
    <property type="entry name" value="SLR1441 PROTEIN"/>
    <property type="match status" value="1"/>
</dbReference>
<dbReference type="SUPFAM" id="SSF58104">
    <property type="entry name" value="Methyl-accepting chemotaxis protein (MCP) signaling domain"/>
    <property type="match status" value="1"/>
</dbReference>
<dbReference type="EMBL" id="CACRXK020002652">
    <property type="protein sequence ID" value="CAB3995381.1"/>
    <property type="molecule type" value="Genomic_DNA"/>
</dbReference>
<keyword evidence="2" id="KW-1185">Reference proteome</keyword>
<dbReference type="OrthoDB" id="5987302at2759"/>
<dbReference type="PANTHER" id="PTHR38753">
    <property type="entry name" value="SLR1441 PROTEIN"/>
    <property type="match status" value="1"/>
</dbReference>
<comment type="caution">
    <text evidence="1">The sequence shown here is derived from an EMBL/GenBank/DDBJ whole genome shotgun (WGS) entry which is preliminary data.</text>
</comment>
<accession>A0A7D9HWZ0</accession>
<dbReference type="AlphaFoldDB" id="A0A7D9HWZ0"/>
<gene>
    <name evidence="1" type="ORF">PACLA_8A002026</name>
</gene>
<reference evidence="1" key="1">
    <citation type="submission" date="2020-04" db="EMBL/GenBank/DDBJ databases">
        <authorList>
            <person name="Alioto T."/>
            <person name="Alioto T."/>
            <person name="Gomez Garrido J."/>
        </authorList>
    </citation>
    <scope>NUCLEOTIDE SEQUENCE</scope>
    <source>
        <strain evidence="1">A484AB</strain>
    </source>
</reference>
<dbReference type="Proteomes" id="UP001152795">
    <property type="component" value="Unassembled WGS sequence"/>
</dbReference>
<evidence type="ECO:0000313" key="2">
    <source>
        <dbReference type="Proteomes" id="UP001152795"/>
    </source>
</evidence>
<sequence>MSMQPYSDEELNYFKFASIVLKEFPDALRSIFVDMWDTKVAASSTVWDDSPFVRNILHNNEAPNTKIPTNKSFKEWHCTALFQATLYARTFALPDSTGKKKTLGEIYLKGRKPVPAPFHSAVRSSSGDANETIALAFDQLRLLRNSLCHTTSPCMNKVTFDDYVKHAKDAFTALNFSTTSLERIGNLKESDFPTNKVQKLKENISRQRNDYHLFLQSKVIDEMSGIKDGISRMKDEMKDGMKDEMSGMKDGMSGMKDEMSGMKDGMSGMKDGISEMKDGVSKMKDGMSGMKDGISEMKDGVSKMKDGMSGIKDGMSEMKDGMSGMKDGMSGMRDGMSEIKDEMSGMKDGVSGMKDGMSGMKEGMSGMKDGISEMKDGMSELNQKLNSIEGVLTQTKETTELQDEVRGIKHKISVVEHEVKSINKKLTQTKKPTGVYATCQNSGVPWLSCKSIAKWASDDCQNSTWCQFGAAVSASYVQHVLKRFHIPDEVQGNENERAFNAILLSQHQHLFGAEILEYLHSRIGCCYNSCTC</sequence>
<evidence type="ECO:0000313" key="1">
    <source>
        <dbReference type="EMBL" id="CAB3995381.1"/>
    </source>
</evidence>
<dbReference type="Gene3D" id="1.20.5.190">
    <property type="match status" value="1"/>
</dbReference>
<proteinExistence type="predicted"/>
<protein>
    <submittedName>
        <fullName evidence="1">Uncharacterized protein</fullName>
    </submittedName>
</protein>
<dbReference type="Gene3D" id="1.10.287.950">
    <property type="entry name" value="Methyl-accepting chemotaxis protein"/>
    <property type="match status" value="1"/>
</dbReference>
<organism evidence="1 2">
    <name type="scientific">Paramuricea clavata</name>
    <name type="common">Red gorgonian</name>
    <name type="synonym">Violescent sea-whip</name>
    <dbReference type="NCBI Taxonomy" id="317549"/>
    <lineage>
        <taxon>Eukaryota</taxon>
        <taxon>Metazoa</taxon>
        <taxon>Cnidaria</taxon>
        <taxon>Anthozoa</taxon>
        <taxon>Octocorallia</taxon>
        <taxon>Malacalcyonacea</taxon>
        <taxon>Plexauridae</taxon>
        <taxon>Paramuricea</taxon>
    </lineage>
</organism>